<organism evidence="4 5">
    <name type="scientific">Salipaludibacillus agaradhaerens</name>
    <name type="common">Bacillus agaradhaerens</name>
    <dbReference type="NCBI Taxonomy" id="76935"/>
    <lineage>
        <taxon>Bacteria</taxon>
        <taxon>Bacillati</taxon>
        <taxon>Bacillota</taxon>
        <taxon>Bacilli</taxon>
        <taxon>Bacillales</taxon>
        <taxon>Bacillaceae</taxon>
    </lineage>
</organism>
<proteinExistence type="inferred from homology"/>
<gene>
    <name evidence="4" type="ORF">HXA33_00655</name>
</gene>
<comment type="similarity">
    <text evidence="1">Belongs to the ComF/GntX family.</text>
</comment>
<dbReference type="CDD" id="cd06223">
    <property type="entry name" value="PRTases_typeI"/>
    <property type="match status" value="1"/>
</dbReference>
<evidence type="ECO:0000259" key="3">
    <source>
        <dbReference type="Pfam" id="PF18912"/>
    </source>
</evidence>
<evidence type="ECO:0000313" key="5">
    <source>
        <dbReference type="Proteomes" id="UP001057753"/>
    </source>
</evidence>
<dbReference type="InterPro" id="IPR029057">
    <property type="entry name" value="PRTase-like"/>
</dbReference>
<accession>A0A9Q4FXC5</accession>
<dbReference type="EMBL" id="JABXYM010000001">
    <property type="protein sequence ID" value="MCR6095057.1"/>
    <property type="molecule type" value="Genomic_DNA"/>
</dbReference>
<sequence>MTAILNGSDRCLYCHNVFSPEVSWQSFVGVEAKKLLCADCDSKLDPIKMICCDMCGRPIQRKEKTSGRFSLKGKHILSNEQNGDFILSTGTNSLSPLFSHNPSHLCSDCQWWSTIPLLSTHPVQHRALYTYNVFMQELIAKFKYRGDAKLAELFTDGLKELTKSIGRIDCVTVIPLTDERLWERGFNQSALLAQAFPWEEILQRRGTAGKQSKRGRKSRLAVFHEHIFEFTKEANERIWKDKCILIIDDIYTTGATLRTAAELFYRRGAAIVYSVTVARAVGQIKNKT</sequence>
<reference evidence="4" key="1">
    <citation type="submission" date="2020-06" db="EMBL/GenBank/DDBJ databases">
        <title>Insight into the genomes of haloalkaliphilic bacilli from Kenyan soda lakes.</title>
        <authorList>
            <person name="Mwirichia R."/>
            <person name="Villamizar G.C."/>
            <person name="Poehlein A."/>
            <person name="Mugweru J."/>
            <person name="Kipnyargis A."/>
            <person name="Kiplimo D."/>
            <person name="Orwa P."/>
            <person name="Daniel R."/>
        </authorList>
    </citation>
    <scope>NUCLEOTIDE SEQUENCE</scope>
    <source>
        <strain evidence="4">B1096_S55</strain>
    </source>
</reference>
<comment type="caution">
    <text evidence="4">The sequence shown here is derived from an EMBL/GenBank/DDBJ whole genome shotgun (WGS) entry which is preliminary data.</text>
</comment>
<name>A0A9Q4FXC5_SALAG</name>
<evidence type="ECO:0000259" key="2">
    <source>
        <dbReference type="Pfam" id="PF00156"/>
    </source>
</evidence>
<dbReference type="Pfam" id="PF00156">
    <property type="entry name" value="Pribosyltran"/>
    <property type="match status" value="1"/>
</dbReference>
<evidence type="ECO:0000256" key="1">
    <source>
        <dbReference type="ARBA" id="ARBA00008007"/>
    </source>
</evidence>
<dbReference type="InterPro" id="IPR051910">
    <property type="entry name" value="ComF/GntX_DNA_util-trans"/>
</dbReference>
<dbReference type="Gene3D" id="3.40.50.2020">
    <property type="match status" value="1"/>
</dbReference>
<dbReference type="RefSeq" id="WP_257819711.1">
    <property type="nucleotide sequence ID" value="NZ_JABXYM010000001.1"/>
</dbReference>
<dbReference type="SUPFAM" id="SSF53271">
    <property type="entry name" value="PRTase-like"/>
    <property type="match status" value="1"/>
</dbReference>
<dbReference type="InterPro" id="IPR044005">
    <property type="entry name" value="DZR_2"/>
</dbReference>
<protein>
    <submittedName>
        <fullName evidence="4">ComF family protein</fullName>
    </submittedName>
</protein>
<dbReference type="Proteomes" id="UP001057753">
    <property type="component" value="Unassembled WGS sequence"/>
</dbReference>
<dbReference type="Pfam" id="PF18912">
    <property type="entry name" value="DZR_2"/>
    <property type="match status" value="1"/>
</dbReference>
<dbReference type="AlphaFoldDB" id="A0A9Q4FXC5"/>
<feature type="domain" description="Phosphoribosyltransferase" evidence="2">
    <location>
        <begin position="234"/>
        <end position="279"/>
    </location>
</feature>
<dbReference type="InterPro" id="IPR000836">
    <property type="entry name" value="PRTase_dom"/>
</dbReference>
<evidence type="ECO:0000313" key="4">
    <source>
        <dbReference type="EMBL" id="MCR6095057.1"/>
    </source>
</evidence>
<dbReference type="PANTHER" id="PTHR47505:SF1">
    <property type="entry name" value="DNA UTILIZATION PROTEIN YHGH"/>
    <property type="match status" value="1"/>
</dbReference>
<feature type="domain" description="Double zinc ribbon" evidence="3">
    <location>
        <begin position="10"/>
        <end position="63"/>
    </location>
</feature>
<keyword evidence="5" id="KW-1185">Reference proteome</keyword>
<dbReference type="PANTHER" id="PTHR47505">
    <property type="entry name" value="DNA UTILIZATION PROTEIN YHGH"/>
    <property type="match status" value="1"/>
</dbReference>